<organism evidence="2 3">
    <name type="scientific">Lithocarpus litseifolius</name>
    <dbReference type="NCBI Taxonomy" id="425828"/>
    <lineage>
        <taxon>Eukaryota</taxon>
        <taxon>Viridiplantae</taxon>
        <taxon>Streptophyta</taxon>
        <taxon>Embryophyta</taxon>
        <taxon>Tracheophyta</taxon>
        <taxon>Spermatophyta</taxon>
        <taxon>Magnoliopsida</taxon>
        <taxon>eudicotyledons</taxon>
        <taxon>Gunneridae</taxon>
        <taxon>Pentapetalae</taxon>
        <taxon>rosids</taxon>
        <taxon>fabids</taxon>
        <taxon>Fagales</taxon>
        <taxon>Fagaceae</taxon>
        <taxon>Lithocarpus</taxon>
    </lineage>
</organism>
<keyword evidence="1" id="KW-1133">Transmembrane helix</keyword>
<dbReference type="PANTHER" id="PTHR31168:SF26">
    <property type="entry name" value="DUF599 DOMAIN-CONTAINING PROTEIN"/>
    <property type="match status" value="1"/>
</dbReference>
<dbReference type="InterPro" id="IPR006747">
    <property type="entry name" value="DUF599"/>
</dbReference>
<proteinExistence type="predicted"/>
<comment type="caution">
    <text evidence="2">The sequence shown here is derived from an EMBL/GenBank/DDBJ whole genome shotgun (WGS) entry which is preliminary data.</text>
</comment>
<protein>
    <recommendedName>
        <fullName evidence="4">PRA1 family protein</fullName>
    </recommendedName>
</protein>
<reference evidence="2 3" key="1">
    <citation type="submission" date="2024-01" db="EMBL/GenBank/DDBJ databases">
        <title>A telomere-to-telomere, gap-free genome of sweet tea (Lithocarpus litseifolius).</title>
        <authorList>
            <person name="Zhou J."/>
        </authorList>
    </citation>
    <scope>NUCLEOTIDE SEQUENCE [LARGE SCALE GENOMIC DNA]</scope>
    <source>
        <strain evidence="2">Zhou-2022a</strain>
        <tissue evidence="2">Leaf</tissue>
    </source>
</reference>
<feature type="transmembrane region" description="Helical" evidence="1">
    <location>
        <begin position="97"/>
        <end position="126"/>
    </location>
</feature>
<evidence type="ECO:0000256" key="1">
    <source>
        <dbReference type="SAM" id="Phobius"/>
    </source>
</evidence>
<sequence>MEKDLAVDRAGRGGAGRRVGCRWCCTGSKSTELYFENREKEKWVKKFKEASFVQSVRYLNYANYLTSTRGSGKDSFKALVKKIRRAGECWLFGLRALYFALIVLLWFFGPVPMFLTSFILVIILYIHDTDTKDLDNVEDDQQANA</sequence>
<accession>A0AAW2DM28</accession>
<dbReference type="Proteomes" id="UP001459277">
    <property type="component" value="Unassembled WGS sequence"/>
</dbReference>
<evidence type="ECO:0000313" key="3">
    <source>
        <dbReference type="Proteomes" id="UP001459277"/>
    </source>
</evidence>
<evidence type="ECO:0000313" key="2">
    <source>
        <dbReference type="EMBL" id="KAL0011179.1"/>
    </source>
</evidence>
<name>A0AAW2DM28_9ROSI</name>
<keyword evidence="1" id="KW-0472">Membrane</keyword>
<dbReference type="EMBL" id="JAZDWU010000002">
    <property type="protein sequence ID" value="KAL0011179.1"/>
    <property type="molecule type" value="Genomic_DNA"/>
</dbReference>
<dbReference type="Pfam" id="PF04654">
    <property type="entry name" value="DUF599"/>
    <property type="match status" value="1"/>
</dbReference>
<dbReference type="AlphaFoldDB" id="A0AAW2DM28"/>
<keyword evidence="3" id="KW-1185">Reference proteome</keyword>
<keyword evidence="1" id="KW-0812">Transmembrane</keyword>
<evidence type="ECO:0008006" key="4">
    <source>
        <dbReference type="Google" id="ProtNLM"/>
    </source>
</evidence>
<dbReference type="PANTHER" id="PTHR31168">
    <property type="entry name" value="OS02G0292800 PROTEIN"/>
    <property type="match status" value="1"/>
</dbReference>
<gene>
    <name evidence="2" type="ORF">SO802_006287</name>
</gene>